<accession>A0A834R502</accession>
<feature type="compositionally biased region" description="Basic and acidic residues" evidence="1">
    <location>
        <begin position="153"/>
        <end position="168"/>
    </location>
</feature>
<dbReference type="EMBL" id="WVUK01000064">
    <property type="protein sequence ID" value="KAF7489784.1"/>
    <property type="molecule type" value="Genomic_DNA"/>
</dbReference>
<dbReference type="Proteomes" id="UP000070412">
    <property type="component" value="Unassembled WGS sequence"/>
</dbReference>
<feature type="region of interest" description="Disordered" evidence="1">
    <location>
        <begin position="390"/>
        <end position="420"/>
    </location>
</feature>
<feature type="region of interest" description="Disordered" evidence="1">
    <location>
        <begin position="340"/>
        <end position="376"/>
    </location>
</feature>
<reference evidence="2" key="2">
    <citation type="submission" date="2020-01" db="EMBL/GenBank/DDBJ databases">
        <authorList>
            <person name="Korhonen P.K.K."/>
            <person name="Guangxu M.G."/>
            <person name="Wang T.W."/>
            <person name="Stroehlein A.J.S."/>
            <person name="Young N.D."/>
            <person name="Ang C.-S.A."/>
            <person name="Fernando D.W.F."/>
            <person name="Lu H.L."/>
            <person name="Taylor S.T."/>
            <person name="Ehtesham M.E.M."/>
            <person name="Najaraj S.H.N."/>
            <person name="Harsha G.H.G."/>
            <person name="Madugundu A.M."/>
            <person name="Renuse S.R."/>
            <person name="Holt D.H."/>
            <person name="Pandey A.P."/>
            <person name="Papenfuss A.P."/>
            <person name="Gasser R.B.G."/>
            <person name="Fischer K.F."/>
        </authorList>
    </citation>
    <scope>NUCLEOTIDE SEQUENCE</scope>
    <source>
        <strain evidence="2">SSS_KF_BRIS2020</strain>
    </source>
</reference>
<reference evidence="4" key="1">
    <citation type="journal article" date="2020" name="PLoS Negl. Trop. Dis.">
        <title>High-quality nuclear genome for Sarcoptes scabiei-A critical resource for a neglected parasite.</title>
        <authorList>
            <person name="Korhonen P.K."/>
            <person name="Gasser R.B."/>
            <person name="Ma G."/>
            <person name="Wang T."/>
            <person name="Stroehlein A.J."/>
            <person name="Young N.D."/>
            <person name="Ang C.S."/>
            <person name="Fernando D.D."/>
            <person name="Lu H.C."/>
            <person name="Taylor S."/>
            <person name="Reynolds S.L."/>
            <person name="Mofiz E."/>
            <person name="Najaraj S.H."/>
            <person name="Gowda H."/>
            <person name="Madugundu A."/>
            <person name="Renuse S."/>
            <person name="Holt D."/>
            <person name="Pandey A."/>
            <person name="Papenfuss A.T."/>
            <person name="Fischer K."/>
        </authorList>
    </citation>
    <scope>NUCLEOTIDE SEQUENCE [LARGE SCALE GENOMIC DNA]</scope>
</reference>
<feature type="region of interest" description="Disordered" evidence="1">
    <location>
        <begin position="147"/>
        <end position="176"/>
    </location>
</feature>
<protein>
    <submittedName>
        <fullName evidence="2 3">Uncharacterized protein</fullName>
    </submittedName>
</protein>
<gene>
    <name evidence="2" type="ORF">SSS_2261</name>
</gene>
<evidence type="ECO:0000313" key="2">
    <source>
        <dbReference type="EMBL" id="KAF7489784.1"/>
    </source>
</evidence>
<organism evidence="2">
    <name type="scientific">Sarcoptes scabiei</name>
    <name type="common">Itch mite</name>
    <name type="synonym">Acarus scabiei</name>
    <dbReference type="NCBI Taxonomy" id="52283"/>
    <lineage>
        <taxon>Eukaryota</taxon>
        <taxon>Metazoa</taxon>
        <taxon>Ecdysozoa</taxon>
        <taxon>Arthropoda</taxon>
        <taxon>Chelicerata</taxon>
        <taxon>Arachnida</taxon>
        <taxon>Acari</taxon>
        <taxon>Acariformes</taxon>
        <taxon>Sarcoptiformes</taxon>
        <taxon>Astigmata</taxon>
        <taxon>Psoroptidia</taxon>
        <taxon>Sarcoptoidea</taxon>
        <taxon>Sarcoptidae</taxon>
        <taxon>Sarcoptinae</taxon>
        <taxon>Sarcoptes</taxon>
    </lineage>
</organism>
<dbReference type="EnsemblMetazoa" id="SSS_2261s_mrna">
    <property type="protein sequence ID" value="KAF7489784.1"/>
    <property type="gene ID" value="SSS_2261"/>
</dbReference>
<dbReference type="OrthoDB" id="10630997at2759"/>
<sequence length="458" mass="51738">MPYSNSLSIRIQIRKLQRESQFISSQLRSLIKFTRKNLQDANHVFLSKKLSDESCSYLQILKCIASKKCGLPRQSISQKFVKDLLELLFESLGKTPNSYDGGGDFQDEDIPQQIKLALNYCSQTVLSEYDCNIITSELNCEEEIDSVSTETDNAAKKSDNKQSDEEKNSINNVSQESNIVNHGQKNFLTDDQRSLSTVTLSSLNDIESDDSLIDLSMNQTVRPRLRDRPTVGVENFIHMDSFSIADDINNFNNKTSLSKLQSTPLIPIDSRKPLFPKISLNDNEVNEKIITRNDSKPISNYVPCDGSFSSPDLDQTIIAKSKESSINDSTTINDTTIIDTKQEKRKNSNRSNRKKSTQKKSIIAKPTTLKDPPIRSKRSKFIDSTIDTTINNNDLENDAETSRKISSLRPTRSNNRKTHNLTSNLNATDLEISITRSSLRSSTRMKRINIEDDTTLES</sequence>
<feature type="compositionally biased region" description="Basic residues" evidence="1">
    <location>
        <begin position="347"/>
        <end position="358"/>
    </location>
</feature>
<proteinExistence type="predicted"/>
<evidence type="ECO:0000256" key="1">
    <source>
        <dbReference type="SAM" id="MobiDB-lite"/>
    </source>
</evidence>
<keyword evidence="4" id="KW-1185">Reference proteome</keyword>
<reference evidence="3" key="3">
    <citation type="submission" date="2022-06" db="UniProtKB">
        <authorList>
            <consortium name="EnsemblMetazoa"/>
        </authorList>
    </citation>
    <scope>IDENTIFICATION</scope>
</reference>
<feature type="compositionally biased region" description="Polar residues" evidence="1">
    <location>
        <begin position="404"/>
        <end position="413"/>
    </location>
</feature>
<dbReference type="AlphaFoldDB" id="A0A834R502"/>
<name>A0A834R502_SARSC</name>
<evidence type="ECO:0000313" key="4">
    <source>
        <dbReference type="Proteomes" id="UP000070412"/>
    </source>
</evidence>
<evidence type="ECO:0000313" key="3">
    <source>
        <dbReference type="EnsemblMetazoa" id="KAF7489784.1"/>
    </source>
</evidence>